<sequence length="301" mass="32540">MSAVEQYTYAHRDTGALKLRILRPLGETHRRTAVLHLHGGGWRSGAPAMLDPRSRALSALGYTVIQVQYRLLDDVVTWPAPVTDLRSALRWVVEHAVELGVRPSAIALWGHSAGAHICLMTACTVDSGDLDHPDDDQSTPVSIAAVIDCYGPTSFHSGATPLIAAGPDGPDFAAIAANQREDGALPGIDLLAEPCNEDQAHALSPLTQLTADFPPTMIVHGTHDTLIRPENSRRLSDSLGRLGVVSELVTFAECGHEFDAAPSYAAVLAAHIDVFLRRVLRDPDLTNEIYEHSMFRTLTPQ</sequence>
<evidence type="ECO:0000313" key="3">
    <source>
        <dbReference type="EMBL" id="VEG52630.1"/>
    </source>
</evidence>
<dbReference type="AlphaFoldDB" id="A0A448IJP3"/>
<accession>A0A448IJP3</accession>
<protein>
    <submittedName>
        <fullName evidence="3">Alpha/beta hydrolase domain-containing protein</fullName>
        <ecNumber evidence="3">3.1.1.3</ecNumber>
    </submittedName>
</protein>
<dbReference type="STRING" id="1791.GCA_001049355_00505"/>
<keyword evidence="4" id="KW-1185">Reference proteome</keyword>
<evidence type="ECO:0000256" key="1">
    <source>
        <dbReference type="ARBA" id="ARBA00022801"/>
    </source>
</evidence>
<dbReference type="Proteomes" id="UP000279306">
    <property type="component" value="Chromosome"/>
</dbReference>
<dbReference type="GO" id="GO:0004806">
    <property type="term" value="F:triacylglycerol lipase activity"/>
    <property type="evidence" value="ECO:0007669"/>
    <property type="project" value="UniProtKB-EC"/>
</dbReference>
<dbReference type="RefSeq" id="WP_083442928.1">
    <property type="nucleotide sequence ID" value="NZ_CVQQ01000001.1"/>
</dbReference>
<dbReference type="EMBL" id="LR134356">
    <property type="protein sequence ID" value="VEG52630.1"/>
    <property type="molecule type" value="Genomic_DNA"/>
</dbReference>
<dbReference type="KEGG" id="mauu:NCTC10437_01552"/>
<gene>
    <name evidence="3" type="primary">lip2_6</name>
    <name evidence="3" type="ORF">NCTC10437_01552</name>
</gene>
<evidence type="ECO:0000259" key="2">
    <source>
        <dbReference type="Pfam" id="PF20434"/>
    </source>
</evidence>
<dbReference type="InterPro" id="IPR029058">
    <property type="entry name" value="AB_hydrolase_fold"/>
</dbReference>
<evidence type="ECO:0000313" key="4">
    <source>
        <dbReference type="Proteomes" id="UP000279306"/>
    </source>
</evidence>
<organism evidence="3 4">
    <name type="scientific">Mycolicibacterium aurum</name>
    <name type="common">Mycobacterium aurum</name>
    <dbReference type="NCBI Taxonomy" id="1791"/>
    <lineage>
        <taxon>Bacteria</taxon>
        <taxon>Bacillati</taxon>
        <taxon>Actinomycetota</taxon>
        <taxon>Actinomycetes</taxon>
        <taxon>Mycobacteriales</taxon>
        <taxon>Mycobacteriaceae</taxon>
        <taxon>Mycolicibacterium</taxon>
    </lineage>
</organism>
<feature type="domain" description="BD-FAE-like" evidence="2">
    <location>
        <begin position="21"/>
        <end position="239"/>
    </location>
</feature>
<dbReference type="SUPFAM" id="SSF53474">
    <property type="entry name" value="alpha/beta-Hydrolases"/>
    <property type="match status" value="1"/>
</dbReference>
<dbReference type="InterPro" id="IPR049492">
    <property type="entry name" value="BD-FAE-like_dom"/>
</dbReference>
<dbReference type="Gene3D" id="3.40.50.1820">
    <property type="entry name" value="alpha/beta hydrolase"/>
    <property type="match status" value="1"/>
</dbReference>
<dbReference type="EC" id="3.1.1.3" evidence="3"/>
<name>A0A448IJP3_MYCAU</name>
<dbReference type="PANTHER" id="PTHR48081">
    <property type="entry name" value="AB HYDROLASE SUPERFAMILY PROTEIN C4A8.06C"/>
    <property type="match status" value="1"/>
</dbReference>
<dbReference type="OrthoDB" id="255603at2"/>
<proteinExistence type="predicted"/>
<reference evidence="3 4" key="1">
    <citation type="submission" date="2018-12" db="EMBL/GenBank/DDBJ databases">
        <authorList>
            <consortium name="Pathogen Informatics"/>
        </authorList>
    </citation>
    <scope>NUCLEOTIDE SEQUENCE [LARGE SCALE GENOMIC DNA]</scope>
    <source>
        <strain evidence="3 4">NCTC10437</strain>
    </source>
</reference>
<keyword evidence="1 3" id="KW-0378">Hydrolase</keyword>
<dbReference type="Pfam" id="PF20434">
    <property type="entry name" value="BD-FAE"/>
    <property type="match status" value="1"/>
</dbReference>
<dbReference type="InterPro" id="IPR050300">
    <property type="entry name" value="GDXG_lipolytic_enzyme"/>
</dbReference>